<gene>
    <name evidence="10" type="ORF">MAM1_0594c10988</name>
</gene>
<dbReference type="SMART" id="SM00028">
    <property type="entry name" value="TPR"/>
    <property type="match status" value="3"/>
</dbReference>
<dbReference type="InterPro" id="IPR011990">
    <property type="entry name" value="TPR-like_helical_dom_sf"/>
</dbReference>
<name>A0A0C9MKV5_9FUNG</name>
<dbReference type="OrthoDB" id="1902587at2759"/>
<dbReference type="Pfam" id="PF14559">
    <property type="entry name" value="TPR_19"/>
    <property type="match status" value="1"/>
</dbReference>
<evidence type="ECO:0000313" key="10">
    <source>
        <dbReference type="EMBL" id="GAN11426.1"/>
    </source>
</evidence>
<dbReference type="EMBL" id="DF836883">
    <property type="protein sequence ID" value="GAN11426.1"/>
    <property type="molecule type" value="Genomic_DNA"/>
</dbReference>
<evidence type="ECO:0000256" key="4">
    <source>
        <dbReference type="ARBA" id="ARBA00022803"/>
    </source>
</evidence>
<dbReference type="PROSITE" id="PS50005">
    <property type="entry name" value="TPR"/>
    <property type="match status" value="1"/>
</dbReference>
<dbReference type="Pfam" id="PF00254">
    <property type="entry name" value="FKBP_C"/>
    <property type="match status" value="1"/>
</dbReference>
<evidence type="ECO:0000256" key="6">
    <source>
        <dbReference type="ARBA" id="ARBA00023235"/>
    </source>
</evidence>
<dbReference type="STRING" id="91626.A0A0C9MKV5"/>
<dbReference type="GO" id="GO:0003755">
    <property type="term" value="F:peptidyl-prolyl cis-trans isomerase activity"/>
    <property type="evidence" value="ECO:0007669"/>
    <property type="project" value="UniProtKB-KW"/>
</dbReference>
<accession>A0A0C9MKV5</accession>
<evidence type="ECO:0000313" key="11">
    <source>
        <dbReference type="Proteomes" id="UP000053815"/>
    </source>
</evidence>
<evidence type="ECO:0000256" key="2">
    <source>
        <dbReference type="ARBA" id="ARBA00013194"/>
    </source>
</evidence>
<evidence type="ECO:0000256" key="5">
    <source>
        <dbReference type="ARBA" id="ARBA00023110"/>
    </source>
</evidence>
<dbReference type="PANTHER" id="PTHR46512">
    <property type="entry name" value="PEPTIDYLPROLYL ISOMERASE"/>
    <property type="match status" value="1"/>
</dbReference>
<keyword evidence="3" id="KW-0677">Repeat</keyword>
<dbReference type="Gene3D" id="1.25.40.10">
    <property type="entry name" value="Tetratricopeptide repeat domain"/>
    <property type="match status" value="1"/>
</dbReference>
<dbReference type="Gene3D" id="3.10.50.40">
    <property type="match status" value="1"/>
</dbReference>
<sequence length="282" mass="32116">MVADTDADLIKVTKDGQVAKRIIKAGVGKTPEKNDTVTVHYDSYIADTDVLFDSSRERRSEFTFTLKSCKVIEAWELAIPTMKVGEKAEIICTSDYGYGDDGRQYIVPPKAKLRFEVELLGFWEAAGTATERIKAAEKKKAEGNEFFKQKATNEALFAYKKAREYIKDLWNCEPEQLEECRLLVVAINLNIAACYLQLKNYDFAIEVCKRALDRDSSSVKAYYRLGQAYLEIGDYNQGIQFVKMGLQYETNNAALKSLLSTLEAKQQKYINDSKKIYKKMCE</sequence>
<dbReference type="Proteomes" id="UP000053815">
    <property type="component" value="Unassembled WGS sequence"/>
</dbReference>
<dbReference type="PROSITE" id="PS50059">
    <property type="entry name" value="FKBP_PPIASE"/>
    <property type="match status" value="1"/>
</dbReference>
<keyword evidence="4 8" id="KW-0802">TPR repeat</keyword>
<dbReference type="SUPFAM" id="SSF48452">
    <property type="entry name" value="TPR-like"/>
    <property type="match status" value="1"/>
</dbReference>
<dbReference type="InterPro" id="IPR050754">
    <property type="entry name" value="FKBP4/5/8-like"/>
</dbReference>
<reference evidence="10" key="1">
    <citation type="submission" date="2014-09" db="EMBL/GenBank/DDBJ databases">
        <title>Draft genome sequence of an oleaginous Mucoromycotina fungus Mucor ambiguus NBRC6742.</title>
        <authorList>
            <person name="Takeda I."/>
            <person name="Yamane N."/>
            <person name="Morita T."/>
            <person name="Tamano K."/>
            <person name="Machida M."/>
            <person name="Baker S."/>
            <person name="Koike H."/>
        </authorList>
    </citation>
    <scope>NUCLEOTIDE SEQUENCE</scope>
    <source>
        <strain evidence="10">NBRC 6742</strain>
    </source>
</reference>
<evidence type="ECO:0000256" key="3">
    <source>
        <dbReference type="ARBA" id="ARBA00022737"/>
    </source>
</evidence>
<dbReference type="AlphaFoldDB" id="A0A0C9MKV5"/>
<keyword evidence="6 7" id="KW-0413">Isomerase</keyword>
<proteinExistence type="predicted"/>
<dbReference type="InterPro" id="IPR019734">
    <property type="entry name" value="TPR_rpt"/>
</dbReference>
<feature type="repeat" description="TPR" evidence="8">
    <location>
        <begin position="219"/>
        <end position="252"/>
    </location>
</feature>
<dbReference type="EC" id="5.2.1.8" evidence="2 7"/>
<dbReference type="InterPro" id="IPR001179">
    <property type="entry name" value="PPIase_FKBP_dom"/>
</dbReference>
<keyword evidence="11" id="KW-1185">Reference proteome</keyword>
<dbReference type="SUPFAM" id="SSF54534">
    <property type="entry name" value="FKBP-like"/>
    <property type="match status" value="1"/>
</dbReference>
<dbReference type="PANTHER" id="PTHR46512:SF9">
    <property type="entry name" value="PEPTIDYLPROLYL ISOMERASE"/>
    <property type="match status" value="1"/>
</dbReference>
<evidence type="ECO:0000256" key="1">
    <source>
        <dbReference type="ARBA" id="ARBA00000971"/>
    </source>
</evidence>
<keyword evidence="5 7" id="KW-0697">Rotamase</keyword>
<feature type="domain" description="PPIase FKBP-type" evidence="9">
    <location>
        <begin position="34"/>
        <end position="123"/>
    </location>
</feature>
<evidence type="ECO:0000259" key="9">
    <source>
        <dbReference type="PROSITE" id="PS50059"/>
    </source>
</evidence>
<evidence type="ECO:0000256" key="7">
    <source>
        <dbReference type="PROSITE-ProRule" id="PRU00277"/>
    </source>
</evidence>
<comment type="catalytic activity">
    <reaction evidence="1 7">
        <text>[protein]-peptidylproline (omega=180) = [protein]-peptidylproline (omega=0)</text>
        <dbReference type="Rhea" id="RHEA:16237"/>
        <dbReference type="Rhea" id="RHEA-COMP:10747"/>
        <dbReference type="Rhea" id="RHEA-COMP:10748"/>
        <dbReference type="ChEBI" id="CHEBI:83833"/>
        <dbReference type="ChEBI" id="CHEBI:83834"/>
        <dbReference type="EC" id="5.2.1.8"/>
    </reaction>
</comment>
<protein>
    <recommendedName>
        <fullName evidence="2 7">peptidylprolyl isomerase</fullName>
        <ecNumber evidence="2 7">5.2.1.8</ecNumber>
    </recommendedName>
</protein>
<dbReference type="InterPro" id="IPR046357">
    <property type="entry name" value="PPIase_dom_sf"/>
</dbReference>
<organism evidence="10">
    <name type="scientific">Mucor ambiguus</name>
    <dbReference type="NCBI Taxonomy" id="91626"/>
    <lineage>
        <taxon>Eukaryota</taxon>
        <taxon>Fungi</taxon>
        <taxon>Fungi incertae sedis</taxon>
        <taxon>Mucoromycota</taxon>
        <taxon>Mucoromycotina</taxon>
        <taxon>Mucoromycetes</taxon>
        <taxon>Mucorales</taxon>
        <taxon>Mucorineae</taxon>
        <taxon>Mucoraceae</taxon>
        <taxon>Mucor</taxon>
    </lineage>
</organism>
<evidence type="ECO:0000256" key="8">
    <source>
        <dbReference type="PROSITE-ProRule" id="PRU00339"/>
    </source>
</evidence>